<dbReference type="PANTHER" id="PTHR22916:SF3">
    <property type="entry name" value="UDP-GLCNAC:BETAGAL BETA-1,3-N-ACETYLGLUCOSAMINYLTRANSFERASE-LIKE PROTEIN 1"/>
    <property type="match status" value="1"/>
</dbReference>
<comment type="caution">
    <text evidence="2">The sequence shown here is derived from an EMBL/GenBank/DDBJ whole genome shotgun (WGS) entry which is preliminary data.</text>
</comment>
<organism evidence="2 3">
    <name type="scientific">Oleispira antarctica</name>
    <dbReference type="NCBI Taxonomy" id="188908"/>
    <lineage>
        <taxon>Bacteria</taxon>
        <taxon>Pseudomonadati</taxon>
        <taxon>Pseudomonadota</taxon>
        <taxon>Gammaproteobacteria</taxon>
        <taxon>Oceanospirillales</taxon>
        <taxon>Oceanospirillaceae</taxon>
        <taxon>Oleispira</taxon>
    </lineage>
</organism>
<dbReference type="PANTHER" id="PTHR22916">
    <property type="entry name" value="GLYCOSYLTRANSFERASE"/>
    <property type="match status" value="1"/>
</dbReference>
<dbReference type="InterPro" id="IPR029044">
    <property type="entry name" value="Nucleotide-diphossugar_trans"/>
</dbReference>
<name>A0A1Y5HU86_OLEAN</name>
<dbReference type="Pfam" id="PF00535">
    <property type="entry name" value="Glycos_transf_2"/>
    <property type="match status" value="1"/>
</dbReference>
<dbReference type="GO" id="GO:0016758">
    <property type="term" value="F:hexosyltransferase activity"/>
    <property type="evidence" value="ECO:0007669"/>
    <property type="project" value="UniProtKB-ARBA"/>
</dbReference>
<gene>
    <name evidence="2" type="ORF">A9R00_03785</name>
</gene>
<proteinExistence type="predicted"/>
<evidence type="ECO:0000313" key="3">
    <source>
        <dbReference type="Proteomes" id="UP000227088"/>
    </source>
</evidence>
<dbReference type="EMBL" id="MABE01000223">
    <property type="protein sequence ID" value="OUS40878.1"/>
    <property type="molecule type" value="Genomic_DNA"/>
</dbReference>
<reference evidence="3" key="1">
    <citation type="journal article" date="2017" name="Proc. Natl. Acad. Sci. U.S.A.">
        <title>Simulation of Deepwater Horizon oil plume reveals substrate specialization within a complex community of hydrocarbon degraders.</title>
        <authorList>
            <person name="Hu P."/>
            <person name="Dubinsky E.A."/>
            <person name="Probst A.J."/>
            <person name="Wang J."/>
            <person name="Sieber C.M.K."/>
            <person name="Tom L.M."/>
            <person name="Gardinali P."/>
            <person name="Banfield J.F."/>
            <person name="Atlas R.M."/>
            <person name="Andersen G.L."/>
        </authorList>
    </citation>
    <scope>NUCLEOTIDE SEQUENCE [LARGE SCALE GENOMIC DNA]</scope>
</reference>
<dbReference type="Gene3D" id="3.90.550.10">
    <property type="entry name" value="Spore Coat Polysaccharide Biosynthesis Protein SpsA, Chain A"/>
    <property type="match status" value="1"/>
</dbReference>
<dbReference type="Proteomes" id="UP000227088">
    <property type="component" value="Unassembled WGS sequence"/>
</dbReference>
<evidence type="ECO:0000259" key="1">
    <source>
        <dbReference type="Pfam" id="PF00535"/>
    </source>
</evidence>
<protein>
    <recommendedName>
        <fullName evidence="1">Glycosyltransferase 2-like domain-containing protein</fullName>
    </recommendedName>
</protein>
<evidence type="ECO:0000313" key="2">
    <source>
        <dbReference type="EMBL" id="OUS40878.1"/>
    </source>
</evidence>
<dbReference type="AlphaFoldDB" id="A0A1Y5HU86"/>
<accession>A0A1Y5HU86</accession>
<feature type="domain" description="Glycosyltransferase 2-like" evidence="1">
    <location>
        <begin position="11"/>
        <end position="138"/>
    </location>
</feature>
<dbReference type="InterPro" id="IPR001173">
    <property type="entry name" value="Glyco_trans_2-like"/>
</dbReference>
<dbReference type="CDD" id="cd00761">
    <property type="entry name" value="Glyco_tranf_GTA_type"/>
    <property type="match status" value="1"/>
</dbReference>
<sequence length="292" mass="33748">MPKTNSPLFVVVLPTYTRSELLIRALESIHYQNYTNWKCIVVDDGSTDNTESVAQGFIAKDDRITYVKQENRGVNAARNAGINLVSATINDCYYIFIDDDDYLAEDCLIRAAACIFEQPSYSWYGFNCINSGTQQRISKIKDYGRNNYISGLMFGHSWRGDITSFIHASIIDGLRFCQEVKNGEEWYFWSQLAVNHDVFIKDEAGSFKDYLPSGLTKSGFNRDKAIQILKLKLRILSPIVGEKKMIHQIVTLAKNCYQQGKKPEARALLRKTFMLKPFYLRQYPHWIKQFFY</sequence>
<dbReference type="SUPFAM" id="SSF53448">
    <property type="entry name" value="Nucleotide-diphospho-sugar transferases"/>
    <property type="match status" value="1"/>
</dbReference>